<protein>
    <recommendedName>
        <fullName evidence="8">Transport permease protein</fullName>
    </recommendedName>
</protein>
<dbReference type="GO" id="GO:0140359">
    <property type="term" value="F:ABC-type transporter activity"/>
    <property type="evidence" value="ECO:0007669"/>
    <property type="project" value="InterPro"/>
</dbReference>
<feature type="transmembrane region" description="Helical" evidence="8">
    <location>
        <begin position="21"/>
        <end position="41"/>
    </location>
</feature>
<dbReference type="InterPro" id="IPR051449">
    <property type="entry name" value="ABC-2_transporter_component"/>
</dbReference>
<evidence type="ECO:0000256" key="1">
    <source>
        <dbReference type="ARBA" id="ARBA00004651"/>
    </source>
</evidence>
<keyword evidence="3 8" id="KW-0813">Transport</keyword>
<accession>A0A8J2ZUN3</accession>
<dbReference type="InterPro" id="IPR047817">
    <property type="entry name" value="ABC2_TM_bact-type"/>
</dbReference>
<evidence type="ECO:0000313" key="10">
    <source>
        <dbReference type="EMBL" id="GGH78407.1"/>
    </source>
</evidence>
<keyword evidence="11" id="KW-1185">Reference proteome</keyword>
<evidence type="ECO:0000256" key="5">
    <source>
        <dbReference type="ARBA" id="ARBA00022692"/>
    </source>
</evidence>
<dbReference type="RefSeq" id="WP_188496466.1">
    <property type="nucleotide sequence ID" value="NZ_BMFV01000006.1"/>
</dbReference>
<feature type="transmembrane region" description="Helical" evidence="8">
    <location>
        <begin position="262"/>
        <end position="288"/>
    </location>
</feature>
<dbReference type="InterPro" id="IPR013525">
    <property type="entry name" value="ABC2_TM"/>
</dbReference>
<feature type="transmembrane region" description="Helical" evidence="8">
    <location>
        <begin position="227"/>
        <end position="250"/>
    </location>
</feature>
<evidence type="ECO:0000256" key="7">
    <source>
        <dbReference type="ARBA" id="ARBA00023136"/>
    </source>
</evidence>
<dbReference type="EMBL" id="BMFV01000006">
    <property type="protein sequence ID" value="GGH78407.1"/>
    <property type="molecule type" value="Genomic_DNA"/>
</dbReference>
<evidence type="ECO:0000256" key="2">
    <source>
        <dbReference type="ARBA" id="ARBA00007783"/>
    </source>
</evidence>
<dbReference type="Proteomes" id="UP000656813">
    <property type="component" value="Unassembled WGS sequence"/>
</dbReference>
<gene>
    <name evidence="10" type="ORF">GCM10007096_11780</name>
</gene>
<sequence length="381" mass="42428">MKDVIWLIKNLFKVTFKDKKKLFFTVGLPIIGILVSILIYGGSNTSTLHVGIVNHDHSMISSNTVKFIKGLDHVQVKEIKAADVEDKVSSGQLDCVVTFDKGYTQSIQNGHPDHVNIVSIKGATVTGFVKSYLNQYIDNINDLSLAGKGDQETFHRLYTDYQQAPFKMTTGTLNDTSKNNDMTYQAIGFLLMFMLIAAGNLSSMITQEKEGRTYFRLLSTPIDSKKYVLSNIITNLLIMIGQIIVTLIFMTKVFHIQLSMPVWEMFVTLILFALVAVGLSLAVIAFATSSAAGNAMLNLIVTPSCLLSGCFFPSGIMPETVQKIAHFLPQTWLLDTIDKLQQGQHFSQVYLNIFILLAFACAFFLIAVYKFGRNNNVNNFI</sequence>
<comment type="subcellular location">
    <subcellularLocation>
        <location evidence="1 8">Cell membrane</location>
        <topology evidence="1 8">Multi-pass membrane protein</topology>
    </subcellularLocation>
</comment>
<keyword evidence="4 8" id="KW-1003">Cell membrane</keyword>
<keyword evidence="5 8" id="KW-0812">Transmembrane</keyword>
<evidence type="ECO:0000256" key="4">
    <source>
        <dbReference type="ARBA" id="ARBA00022475"/>
    </source>
</evidence>
<reference evidence="10" key="2">
    <citation type="submission" date="2020-09" db="EMBL/GenBank/DDBJ databases">
        <authorList>
            <person name="Sun Q."/>
            <person name="Zhou Y."/>
        </authorList>
    </citation>
    <scope>NUCLEOTIDE SEQUENCE</scope>
    <source>
        <strain evidence="10">CGMCC 1.12777</strain>
    </source>
</reference>
<dbReference type="GO" id="GO:0043190">
    <property type="term" value="C:ATP-binding cassette (ABC) transporter complex"/>
    <property type="evidence" value="ECO:0007669"/>
    <property type="project" value="InterPro"/>
</dbReference>
<keyword evidence="6 8" id="KW-1133">Transmembrane helix</keyword>
<proteinExistence type="inferred from homology"/>
<evidence type="ECO:0000256" key="8">
    <source>
        <dbReference type="RuleBase" id="RU361157"/>
    </source>
</evidence>
<dbReference type="AlphaFoldDB" id="A0A8J2ZUN3"/>
<comment type="similarity">
    <text evidence="2 8">Belongs to the ABC-2 integral membrane protein family.</text>
</comment>
<evidence type="ECO:0000256" key="3">
    <source>
        <dbReference type="ARBA" id="ARBA00022448"/>
    </source>
</evidence>
<dbReference type="Gene3D" id="3.40.1710.10">
    <property type="entry name" value="abc type-2 transporter like domain"/>
    <property type="match status" value="1"/>
</dbReference>
<dbReference type="Pfam" id="PF12698">
    <property type="entry name" value="ABC2_membrane_3"/>
    <property type="match status" value="1"/>
</dbReference>
<keyword evidence="7 8" id="KW-0472">Membrane</keyword>
<comment type="caution">
    <text evidence="10">The sequence shown here is derived from an EMBL/GenBank/DDBJ whole genome shotgun (WGS) entry which is preliminary data.</text>
</comment>
<evidence type="ECO:0000259" key="9">
    <source>
        <dbReference type="PROSITE" id="PS51012"/>
    </source>
</evidence>
<dbReference type="PANTHER" id="PTHR30294:SF45">
    <property type="entry name" value="LINEARMYCIN RESISTANCE PERMEASE PROTEIN LNRN"/>
    <property type="match status" value="1"/>
</dbReference>
<dbReference type="InterPro" id="IPR000412">
    <property type="entry name" value="ABC_2_transport"/>
</dbReference>
<feature type="transmembrane region" description="Helical" evidence="8">
    <location>
        <begin position="186"/>
        <end position="206"/>
    </location>
</feature>
<dbReference type="PROSITE" id="PS51012">
    <property type="entry name" value="ABC_TM2"/>
    <property type="match status" value="1"/>
</dbReference>
<dbReference type="PRINTS" id="PR00164">
    <property type="entry name" value="ABC2TRNSPORT"/>
</dbReference>
<feature type="transmembrane region" description="Helical" evidence="8">
    <location>
        <begin position="349"/>
        <end position="369"/>
    </location>
</feature>
<feature type="domain" description="ABC transmembrane type-2" evidence="9">
    <location>
        <begin position="150"/>
        <end position="374"/>
    </location>
</feature>
<organism evidence="10 11">
    <name type="scientific">Pullulanibacillus pueri</name>
    <dbReference type="NCBI Taxonomy" id="1437324"/>
    <lineage>
        <taxon>Bacteria</taxon>
        <taxon>Bacillati</taxon>
        <taxon>Bacillota</taxon>
        <taxon>Bacilli</taxon>
        <taxon>Bacillales</taxon>
        <taxon>Sporolactobacillaceae</taxon>
        <taxon>Pullulanibacillus</taxon>
    </lineage>
</organism>
<evidence type="ECO:0000256" key="6">
    <source>
        <dbReference type="ARBA" id="ARBA00022989"/>
    </source>
</evidence>
<evidence type="ECO:0000313" key="11">
    <source>
        <dbReference type="Proteomes" id="UP000656813"/>
    </source>
</evidence>
<reference evidence="10" key="1">
    <citation type="journal article" date="2014" name="Int. J. Syst. Evol. Microbiol.">
        <title>Complete genome sequence of Corynebacterium casei LMG S-19264T (=DSM 44701T), isolated from a smear-ripened cheese.</title>
        <authorList>
            <consortium name="US DOE Joint Genome Institute (JGI-PGF)"/>
            <person name="Walter F."/>
            <person name="Albersmeier A."/>
            <person name="Kalinowski J."/>
            <person name="Ruckert C."/>
        </authorList>
    </citation>
    <scope>NUCLEOTIDE SEQUENCE</scope>
    <source>
        <strain evidence="10">CGMCC 1.12777</strain>
    </source>
</reference>
<feature type="transmembrane region" description="Helical" evidence="8">
    <location>
        <begin position="295"/>
        <end position="316"/>
    </location>
</feature>
<name>A0A8J2ZUN3_9BACL</name>
<dbReference type="PANTHER" id="PTHR30294">
    <property type="entry name" value="MEMBRANE COMPONENT OF ABC TRANSPORTER YHHJ-RELATED"/>
    <property type="match status" value="1"/>
</dbReference>